<proteinExistence type="predicted"/>
<dbReference type="AlphaFoldDB" id="A0A0E9RBW9"/>
<dbReference type="EMBL" id="GBXM01082754">
    <property type="protein sequence ID" value="JAH25823.1"/>
    <property type="molecule type" value="Transcribed_RNA"/>
</dbReference>
<accession>A0A0E9RBW9</accession>
<reference evidence="1" key="2">
    <citation type="journal article" date="2015" name="Fish Shellfish Immunol.">
        <title>Early steps in the European eel (Anguilla anguilla)-Vibrio vulnificus interaction in the gills: Role of the RtxA13 toxin.</title>
        <authorList>
            <person name="Callol A."/>
            <person name="Pajuelo D."/>
            <person name="Ebbesson L."/>
            <person name="Teles M."/>
            <person name="MacKenzie S."/>
            <person name="Amaro C."/>
        </authorList>
    </citation>
    <scope>NUCLEOTIDE SEQUENCE</scope>
</reference>
<sequence>MSLTRCLCCHYLYVLISNVNIR</sequence>
<evidence type="ECO:0000313" key="1">
    <source>
        <dbReference type="EMBL" id="JAH25823.1"/>
    </source>
</evidence>
<organism evidence="1">
    <name type="scientific">Anguilla anguilla</name>
    <name type="common">European freshwater eel</name>
    <name type="synonym">Muraena anguilla</name>
    <dbReference type="NCBI Taxonomy" id="7936"/>
    <lineage>
        <taxon>Eukaryota</taxon>
        <taxon>Metazoa</taxon>
        <taxon>Chordata</taxon>
        <taxon>Craniata</taxon>
        <taxon>Vertebrata</taxon>
        <taxon>Euteleostomi</taxon>
        <taxon>Actinopterygii</taxon>
        <taxon>Neopterygii</taxon>
        <taxon>Teleostei</taxon>
        <taxon>Anguilliformes</taxon>
        <taxon>Anguillidae</taxon>
        <taxon>Anguilla</taxon>
    </lineage>
</organism>
<protein>
    <submittedName>
        <fullName evidence="1">Uncharacterized protein</fullName>
    </submittedName>
</protein>
<reference evidence="1" key="1">
    <citation type="submission" date="2014-11" db="EMBL/GenBank/DDBJ databases">
        <authorList>
            <person name="Amaro Gonzalez C."/>
        </authorList>
    </citation>
    <scope>NUCLEOTIDE SEQUENCE</scope>
</reference>
<name>A0A0E9RBW9_ANGAN</name>